<comment type="caution">
    <text evidence="2">The sequence shown here is derived from an EMBL/GenBank/DDBJ whole genome shotgun (WGS) entry which is preliminary data.</text>
</comment>
<feature type="transmembrane region" description="Helical" evidence="1">
    <location>
        <begin position="104"/>
        <end position="126"/>
    </location>
</feature>
<feature type="transmembrane region" description="Helical" evidence="1">
    <location>
        <begin position="193"/>
        <end position="213"/>
    </location>
</feature>
<feature type="transmembrane region" description="Helical" evidence="1">
    <location>
        <begin position="37"/>
        <end position="62"/>
    </location>
</feature>
<keyword evidence="3" id="KW-1185">Reference proteome</keyword>
<reference evidence="3" key="1">
    <citation type="submission" date="2018-08" db="EMBL/GenBank/DDBJ databases">
        <authorList>
            <person name="Im W.T."/>
        </authorList>
    </citation>
    <scope>NUCLEOTIDE SEQUENCE [LARGE SCALE GENOMIC DNA]</scope>
    <source>
        <strain evidence="3">LA-28</strain>
    </source>
</reference>
<protein>
    <submittedName>
        <fullName evidence="2">Uncharacterized protein</fullName>
    </submittedName>
</protein>
<proteinExistence type="predicted"/>
<evidence type="ECO:0000256" key="1">
    <source>
        <dbReference type="SAM" id="Phobius"/>
    </source>
</evidence>
<feature type="transmembrane region" description="Helical" evidence="1">
    <location>
        <begin position="147"/>
        <end position="173"/>
    </location>
</feature>
<evidence type="ECO:0000313" key="2">
    <source>
        <dbReference type="EMBL" id="RFC67275.1"/>
    </source>
</evidence>
<name>A0A371XDH5_9HYPH</name>
<dbReference type="AlphaFoldDB" id="A0A371XDH5"/>
<evidence type="ECO:0000313" key="3">
    <source>
        <dbReference type="Proteomes" id="UP000262379"/>
    </source>
</evidence>
<gene>
    <name evidence="2" type="ORF">DY251_12015</name>
</gene>
<keyword evidence="1" id="KW-0472">Membrane</keyword>
<keyword evidence="1" id="KW-1133">Transmembrane helix</keyword>
<dbReference type="Proteomes" id="UP000262379">
    <property type="component" value="Unassembled WGS sequence"/>
</dbReference>
<organism evidence="2 3">
    <name type="scientific">Mesorhizobium denitrificans</name>
    <dbReference type="NCBI Taxonomy" id="2294114"/>
    <lineage>
        <taxon>Bacteria</taxon>
        <taxon>Pseudomonadati</taxon>
        <taxon>Pseudomonadota</taxon>
        <taxon>Alphaproteobacteria</taxon>
        <taxon>Hyphomicrobiales</taxon>
        <taxon>Phyllobacteriaceae</taxon>
        <taxon>Mesorhizobium</taxon>
    </lineage>
</organism>
<keyword evidence="1" id="KW-0812">Transmembrane</keyword>
<sequence length="272" mass="29858">MAMRFGMLAAITFAFPFFVYWVVDVSGARHTDAAGALAMMLGIFLKPIIYLLFALSTLRLSLWRAGSIGISPKIGLCISLLVLCDLSFGTTFGSFWAVGFALGVLYIKLPASLFAAVIAMVTLCLLQDFKQPMTGRVATLYRIWKGLLFIFLGLGLIELASFALPWLLGLIGIRTSFGFRYLLMMPTGYLKYYLFYPLGVLIPFAAVSAALVIENRRATPDNKSRVGALFRNKGALLSEPVRIKHKLPYPKTKAAGLSPTAFLQNEYQGALS</sequence>
<accession>A0A371XDH5</accession>
<dbReference type="EMBL" id="QURN01000008">
    <property type="protein sequence ID" value="RFC67275.1"/>
    <property type="molecule type" value="Genomic_DNA"/>
</dbReference>